<dbReference type="GO" id="GO:0003723">
    <property type="term" value="F:RNA binding"/>
    <property type="evidence" value="ECO:0007669"/>
    <property type="project" value="UniProtKB-UniRule"/>
</dbReference>
<keyword evidence="4 10" id="KW-0946">Virion</keyword>
<protein>
    <submittedName>
        <fullName evidence="14">Nucleocapsid protein</fullName>
    </submittedName>
</protein>
<dbReference type="PROSITE" id="PS51929">
    <property type="entry name" value="COV_N_CTD"/>
    <property type="match status" value="1"/>
</dbReference>
<dbReference type="CDD" id="cd21595">
    <property type="entry name" value="CoV_N-CTD"/>
    <property type="match status" value="1"/>
</dbReference>
<sequence>MSGRRGPRSQPQVSFKNESDSDSESGQRSQSRGRNSNNNNNGGNGGARRKDKPEKPRAAPQQNVSWFLPLVQTGKNDLRFPRGQGVPITQGVDPTFQHGYWLFRQRSFQKGGKQVMANPRWYFYYTGTGPYEGLRYGSKNNDVVWVGNEGANVNRLGDMGTRNPANDAGLVVQLAEGIPKGFYAEGRNSRGNSRNSSRSSSRGSSNANSRNQSRSSSPGRGSAPPSGGEPWMAYLIQKLENLEQRVDGKKPDKQPVKVTKNVASENAKKLRHKRTAHKNSNVTQNYGRRGPGNLEGNFGDLEMCKLGTDDPRFPVAAQMTPNTSSFLFMSHFTPRYEHDALWLDYTGSIKLPKDDPNFSQWEKLLADNIDAYKNFPPPKPKSDKKKKSDKSDSAAGPSEDLQMQVVDPTGVQRIYMKDAADQTDDEWLQDDATIYEDENDKPKAQRRQSLKKRNANHQRHVSIDGAAQSSA</sequence>
<organism evidence="14">
    <name type="scientific">Eidolon bat coronavirus</name>
    <dbReference type="NCBI Taxonomy" id="2717680"/>
    <lineage>
        <taxon>Viruses</taxon>
        <taxon>Riboviria</taxon>
        <taxon>Orthornavirae</taxon>
        <taxon>Pisuviricota</taxon>
        <taxon>Pisoniviricetes</taxon>
        <taxon>Nidovirales</taxon>
        <taxon>Cornidovirineae</taxon>
        <taxon>Coronaviridae</taxon>
    </lineage>
</organism>
<evidence type="ECO:0000256" key="3">
    <source>
        <dbReference type="ARBA" id="ARBA00022765"/>
    </source>
</evidence>
<evidence type="ECO:0000256" key="10">
    <source>
        <dbReference type="PROSITE-ProRule" id="PRU01276"/>
    </source>
</evidence>
<keyword evidence="6" id="KW-0805">Transcription regulation</keyword>
<accession>A0AB38ZDQ9</accession>
<feature type="compositionally biased region" description="Low complexity" evidence="11">
    <location>
        <begin position="24"/>
        <end position="41"/>
    </location>
</feature>
<keyword evidence="9 10" id="KW-0687">Ribonucleoprotein</keyword>
<dbReference type="CDD" id="cd21554">
    <property type="entry name" value="CoV_N-NTD"/>
    <property type="match status" value="1"/>
</dbReference>
<dbReference type="SUPFAM" id="SSF103068">
    <property type="entry name" value="Nucleocapsid protein dimerization domain"/>
    <property type="match status" value="1"/>
</dbReference>
<dbReference type="Pfam" id="PF00937">
    <property type="entry name" value="CoV_nucleocap"/>
    <property type="match status" value="1"/>
</dbReference>
<reference evidence="14" key="1">
    <citation type="submission" date="2024-02" db="EMBL/GenBank/DDBJ databases">
        <title>Substantial viral diversity in bats and rodents from East Africa: insights into evolution, recombination, and co-circulation.</title>
        <authorList>
            <person name="Hu B."/>
        </authorList>
    </citation>
    <scope>NUCLEOTIDE SEQUENCE</scope>
    <source>
        <strain evidence="14">5B/Kenya/BAT1994/2015</strain>
    </source>
</reference>
<dbReference type="SUPFAM" id="SSF110304">
    <property type="entry name" value="Coronavirus RNA-binding domain"/>
    <property type="match status" value="1"/>
</dbReference>
<dbReference type="EMBL" id="PP273180">
    <property type="protein sequence ID" value="WWB00565.1"/>
    <property type="molecule type" value="Genomic_RNA"/>
</dbReference>
<dbReference type="InterPro" id="IPR037179">
    <property type="entry name" value="Nucleocapsid_C"/>
</dbReference>
<evidence type="ECO:0000313" key="14">
    <source>
        <dbReference type="EMBL" id="WWB00565.1"/>
    </source>
</evidence>
<comment type="subcellular location">
    <subcellularLocation>
        <location evidence="1">Host cell</location>
    </subcellularLocation>
</comment>
<dbReference type="PROSITE" id="PS51928">
    <property type="entry name" value="COV_N_NTD"/>
    <property type="match status" value="1"/>
</dbReference>
<keyword evidence="7 10" id="KW-0543">Viral nucleoprotein</keyword>
<feature type="region of interest" description="Disordered" evidence="11">
    <location>
        <begin position="371"/>
        <end position="471"/>
    </location>
</feature>
<dbReference type="InterPro" id="IPR037195">
    <property type="entry name" value="Nucleocapsid_N"/>
</dbReference>
<evidence type="ECO:0000256" key="9">
    <source>
        <dbReference type="ARBA" id="ARBA00023274"/>
    </source>
</evidence>
<evidence type="ECO:0000256" key="2">
    <source>
        <dbReference type="ARBA" id="ARBA00022553"/>
    </source>
</evidence>
<feature type="compositionally biased region" description="Low complexity" evidence="11">
    <location>
        <begin position="189"/>
        <end position="228"/>
    </location>
</feature>
<dbReference type="InterPro" id="IPR044345">
    <property type="entry name" value="N_prot_N_CoV"/>
</dbReference>
<evidence type="ECO:0000256" key="8">
    <source>
        <dbReference type="ARBA" id="ARBA00023163"/>
    </source>
</evidence>
<keyword evidence="5 10" id="KW-0694">RNA-binding</keyword>
<evidence type="ECO:0000256" key="5">
    <source>
        <dbReference type="ARBA" id="ARBA00022884"/>
    </source>
</evidence>
<name>A0AB38ZDQ9_9NIDO</name>
<evidence type="ECO:0000256" key="7">
    <source>
        <dbReference type="ARBA" id="ARBA00023086"/>
    </source>
</evidence>
<dbReference type="InterPro" id="IPR001218">
    <property type="entry name" value="Nucleocap_CoV"/>
</dbReference>
<dbReference type="GO" id="GO:1990904">
    <property type="term" value="C:ribonucleoprotein complex"/>
    <property type="evidence" value="ECO:0007669"/>
    <property type="project" value="UniProtKB-KW"/>
</dbReference>
<dbReference type="GO" id="GO:0019013">
    <property type="term" value="C:viral nucleocapsid"/>
    <property type="evidence" value="ECO:0007669"/>
    <property type="project" value="UniProtKB-UniRule"/>
</dbReference>
<dbReference type="GO" id="GO:0043657">
    <property type="term" value="C:host cell"/>
    <property type="evidence" value="ECO:0007669"/>
    <property type="project" value="UniProtKB-SubCell"/>
</dbReference>
<dbReference type="InterPro" id="IPR044344">
    <property type="entry name" value="N_prot_C_CoV"/>
</dbReference>
<feature type="region of interest" description="Disordered" evidence="11">
    <location>
        <begin position="1"/>
        <end position="66"/>
    </location>
</feature>
<keyword evidence="3" id="KW-0013">ADP-ribosylation</keyword>
<feature type="domain" description="CoV N NTD" evidence="12">
    <location>
        <begin position="62"/>
        <end position="186"/>
    </location>
</feature>
<proteinExistence type="predicted"/>
<feature type="region of interest" description="Disordered" evidence="11">
    <location>
        <begin position="182"/>
        <end position="230"/>
    </location>
</feature>
<feature type="compositionally biased region" description="Basic residues" evidence="11">
    <location>
        <begin position="444"/>
        <end position="460"/>
    </location>
</feature>
<feature type="domain" description="CoV N CTD" evidence="13">
    <location>
        <begin position="259"/>
        <end position="376"/>
    </location>
</feature>
<feature type="compositionally biased region" description="Acidic residues" evidence="11">
    <location>
        <begin position="421"/>
        <end position="439"/>
    </location>
</feature>
<evidence type="ECO:0000256" key="1">
    <source>
        <dbReference type="ARBA" id="ARBA00004340"/>
    </source>
</evidence>
<evidence type="ECO:0000256" key="6">
    <source>
        <dbReference type="ARBA" id="ARBA00023015"/>
    </source>
</evidence>
<keyword evidence="8" id="KW-0804">Transcription</keyword>
<evidence type="ECO:0000256" key="4">
    <source>
        <dbReference type="ARBA" id="ARBA00022844"/>
    </source>
</evidence>
<evidence type="ECO:0000259" key="13">
    <source>
        <dbReference type="PROSITE" id="PS51929"/>
    </source>
</evidence>
<evidence type="ECO:0000256" key="11">
    <source>
        <dbReference type="SAM" id="MobiDB-lite"/>
    </source>
</evidence>
<evidence type="ECO:0000259" key="12">
    <source>
        <dbReference type="PROSITE" id="PS51928"/>
    </source>
</evidence>
<keyword evidence="2" id="KW-0597">Phosphoprotein</keyword>